<keyword evidence="2" id="KW-1185">Reference proteome</keyword>
<accession>A0ACC0BEM4</accession>
<organism evidence="1 2">
    <name type="scientific">Catharanthus roseus</name>
    <name type="common">Madagascar periwinkle</name>
    <name type="synonym">Vinca rosea</name>
    <dbReference type="NCBI Taxonomy" id="4058"/>
    <lineage>
        <taxon>Eukaryota</taxon>
        <taxon>Viridiplantae</taxon>
        <taxon>Streptophyta</taxon>
        <taxon>Embryophyta</taxon>
        <taxon>Tracheophyta</taxon>
        <taxon>Spermatophyta</taxon>
        <taxon>Magnoliopsida</taxon>
        <taxon>eudicotyledons</taxon>
        <taxon>Gunneridae</taxon>
        <taxon>Pentapetalae</taxon>
        <taxon>asterids</taxon>
        <taxon>lamiids</taxon>
        <taxon>Gentianales</taxon>
        <taxon>Apocynaceae</taxon>
        <taxon>Rauvolfioideae</taxon>
        <taxon>Vinceae</taxon>
        <taxon>Catharanthinae</taxon>
        <taxon>Catharanthus</taxon>
    </lineage>
</organism>
<sequence length="236" mass="27299">MASKINDVVEDVRCHMNKFSNMQNPGQDKKGTISFSKELLIEDIHKCLKDGETDYLRYLNEEYMSVLDDPKTELSIDAGALVVYDGLVSPISQTDDNAISKKLKRADTIHSETSSNSQKICSNFRVQILEILSKPYDKEEHEMLMQEITKRKPQYKHRDLHFGRVNFYPSDKMEKSLLDHYLDLKRKIEAAVAANDDLKQLNLLRGFFFWLQNITDEGSFIPWNDKECVAVQPKGF</sequence>
<dbReference type="Proteomes" id="UP001060085">
    <property type="component" value="Linkage Group LG03"/>
</dbReference>
<dbReference type="EMBL" id="CM044703">
    <property type="protein sequence ID" value="KAI5671099.1"/>
    <property type="molecule type" value="Genomic_DNA"/>
</dbReference>
<proteinExistence type="predicted"/>
<gene>
    <name evidence="1" type="ORF">M9H77_11463</name>
</gene>
<reference evidence="2" key="1">
    <citation type="journal article" date="2023" name="Nat. Plants">
        <title>Single-cell RNA sequencing provides a high-resolution roadmap for understanding the multicellular compartmentation of specialized metabolism.</title>
        <authorList>
            <person name="Sun S."/>
            <person name="Shen X."/>
            <person name="Li Y."/>
            <person name="Li Y."/>
            <person name="Wang S."/>
            <person name="Li R."/>
            <person name="Zhang H."/>
            <person name="Shen G."/>
            <person name="Guo B."/>
            <person name="Wei J."/>
            <person name="Xu J."/>
            <person name="St-Pierre B."/>
            <person name="Chen S."/>
            <person name="Sun C."/>
        </authorList>
    </citation>
    <scope>NUCLEOTIDE SEQUENCE [LARGE SCALE GENOMIC DNA]</scope>
</reference>
<name>A0ACC0BEM4_CATRO</name>
<comment type="caution">
    <text evidence="1">The sequence shown here is derived from an EMBL/GenBank/DDBJ whole genome shotgun (WGS) entry which is preliminary data.</text>
</comment>
<protein>
    <submittedName>
        <fullName evidence="1">Uncharacterized protein</fullName>
    </submittedName>
</protein>
<evidence type="ECO:0000313" key="2">
    <source>
        <dbReference type="Proteomes" id="UP001060085"/>
    </source>
</evidence>
<evidence type="ECO:0000313" key="1">
    <source>
        <dbReference type="EMBL" id="KAI5671099.1"/>
    </source>
</evidence>